<feature type="transmembrane region" description="Helical" evidence="10">
    <location>
        <begin position="478"/>
        <end position="499"/>
    </location>
</feature>
<keyword evidence="3 10" id="KW-1133">Transmembrane helix</keyword>
<evidence type="ECO:0008006" key="16">
    <source>
        <dbReference type="Google" id="ProtNLM"/>
    </source>
</evidence>
<dbReference type="PRINTS" id="PR01176">
    <property type="entry name" value="GABABRECEPTR"/>
</dbReference>
<dbReference type="PROSITE" id="PS50259">
    <property type="entry name" value="G_PROTEIN_RECEP_F3_4"/>
    <property type="match status" value="1"/>
</dbReference>
<dbReference type="SUPFAM" id="SSF50729">
    <property type="entry name" value="PH domain-like"/>
    <property type="match status" value="1"/>
</dbReference>
<dbReference type="AlphaFoldDB" id="A0A507E6N8"/>
<evidence type="ECO:0000256" key="7">
    <source>
        <dbReference type="ARBA" id="ARBA00023180"/>
    </source>
</evidence>
<feature type="transmembrane region" description="Helical" evidence="10">
    <location>
        <begin position="442"/>
        <end position="466"/>
    </location>
</feature>
<dbReference type="PROSITE" id="PS50003">
    <property type="entry name" value="PH_DOMAIN"/>
    <property type="match status" value="1"/>
</dbReference>
<comment type="caution">
    <text evidence="14">The sequence shown here is derived from an EMBL/GenBank/DDBJ whole genome shotgun (WGS) entry which is preliminary data.</text>
</comment>
<dbReference type="GO" id="GO:0004965">
    <property type="term" value="F:G protein-coupled GABA receptor activity"/>
    <property type="evidence" value="ECO:0007669"/>
    <property type="project" value="InterPro"/>
</dbReference>
<keyword evidence="11" id="KW-0732">Signal</keyword>
<keyword evidence="7" id="KW-0325">Glycoprotein</keyword>
<evidence type="ECO:0000256" key="1">
    <source>
        <dbReference type="ARBA" id="ARBA00004141"/>
    </source>
</evidence>
<dbReference type="Pfam" id="PF00003">
    <property type="entry name" value="7tm_3"/>
    <property type="match status" value="1"/>
</dbReference>
<evidence type="ECO:0000256" key="5">
    <source>
        <dbReference type="ARBA" id="ARBA00023136"/>
    </source>
</evidence>
<dbReference type="Gene3D" id="3.40.50.2300">
    <property type="match status" value="2"/>
</dbReference>
<feature type="signal peptide" evidence="11">
    <location>
        <begin position="1"/>
        <end position="19"/>
    </location>
</feature>
<reference evidence="14 15" key="1">
    <citation type="journal article" date="2019" name="Sci. Rep.">
        <title>Comparative genomics of chytrid fungi reveal insights into the obligate biotrophic and pathogenic lifestyle of Synchytrium endobioticum.</title>
        <authorList>
            <person name="van de Vossenberg B.T.L.H."/>
            <person name="Warris S."/>
            <person name="Nguyen H.D.T."/>
            <person name="van Gent-Pelzer M.P.E."/>
            <person name="Joly D.L."/>
            <person name="van de Geest H.C."/>
            <person name="Bonants P.J.M."/>
            <person name="Smith D.S."/>
            <person name="Levesque C.A."/>
            <person name="van der Lee T.A.J."/>
        </authorList>
    </citation>
    <scope>NUCLEOTIDE SEQUENCE [LARGE SCALE GENOMIC DNA]</scope>
    <source>
        <strain evidence="14 15">CBS 809.83</strain>
    </source>
</reference>
<dbReference type="InterPro" id="IPR000337">
    <property type="entry name" value="GPCR_3"/>
</dbReference>
<keyword evidence="6" id="KW-0675">Receptor</keyword>
<evidence type="ECO:0000313" key="15">
    <source>
        <dbReference type="Proteomes" id="UP000318582"/>
    </source>
</evidence>
<evidence type="ECO:0000256" key="10">
    <source>
        <dbReference type="SAM" id="Phobius"/>
    </source>
</evidence>
<dbReference type="InterPro" id="IPR017978">
    <property type="entry name" value="GPCR_3_C"/>
</dbReference>
<proteinExistence type="predicted"/>
<evidence type="ECO:0000259" key="13">
    <source>
        <dbReference type="PROSITE" id="PS50259"/>
    </source>
</evidence>
<evidence type="ECO:0000256" key="3">
    <source>
        <dbReference type="ARBA" id="ARBA00022989"/>
    </source>
</evidence>
<dbReference type="InterPro" id="IPR001828">
    <property type="entry name" value="ANF_lig-bd_rcpt"/>
</dbReference>
<protein>
    <recommendedName>
        <fullName evidence="16">G-protein coupled receptors family 3 profile domain-containing protein</fullName>
    </recommendedName>
</protein>
<dbReference type="PRINTS" id="PR00248">
    <property type="entry name" value="GPCRMGR"/>
</dbReference>
<name>A0A507E6N8_9FUNG</name>
<keyword evidence="5 10" id="KW-0472">Membrane</keyword>
<dbReference type="InterPro" id="IPR011993">
    <property type="entry name" value="PH-like_dom_sf"/>
</dbReference>
<dbReference type="STRING" id="109895.A0A507E6N8"/>
<accession>A0A507E6N8</accession>
<keyword evidence="8" id="KW-0807">Transducer</keyword>
<feature type="transmembrane region" description="Helical" evidence="10">
    <location>
        <begin position="552"/>
        <end position="574"/>
    </location>
</feature>
<evidence type="ECO:0000256" key="4">
    <source>
        <dbReference type="ARBA" id="ARBA00023040"/>
    </source>
</evidence>
<feature type="domain" description="PH" evidence="12">
    <location>
        <begin position="736"/>
        <end position="830"/>
    </location>
</feature>
<evidence type="ECO:0000256" key="9">
    <source>
        <dbReference type="SAM" id="MobiDB-lite"/>
    </source>
</evidence>
<dbReference type="InterPro" id="IPR002455">
    <property type="entry name" value="GPCR3_GABA-B"/>
</dbReference>
<dbReference type="EMBL" id="QEAQ01000032">
    <property type="protein sequence ID" value="TPX58788.1"/>
    <property type="molecule type" value="Genomic_DNA"/>
</dbReference>
<dbReference type="Pfam" id="PF01094">
    <property type="entry name" value="ANF_receptor"/>
    <property type="match status" value="1"/>
</dbReference>
<gene>
    <name evidence="14" type="ORF">PhCBS80983_g02898</name>
</gene>
<feature type="transmembrane region" description="Helical" evidence="10">
    <location>
        <begin position="511"/>
        <end position="531"/>
    </location>
</feature>
<feature type="transmembrane region" description="Helical" evidence="10">
    <location>
        <begin position="604"/>
        <end position="624"/>
    </location>
</feature>
<dbReference type="CDD" id="cd00821">
    <property type="entry name" value="PH"/>
    <property type="match status" value="1"/>
</dbReference>
<dbReference type="PANTHER" id="PTHR10519:SF20">
    <property type="entry name" value="G-PROTEIN COUPLED RECEPTOR 156-RELATED"/>
    <property type="match status" value="1"/>
</dbReference>
<feature type="transmembrane region" description="Helical" evidence="10">
    <location>
        <begin position="665"/>
        <end position="687"/>
    </location>
</feature>
<sequence length="853" mass="93478">MLQQRLWALSLILRSLCCGIGVQGTVIKLAVMYPYSYWDKGMDAMEERAYKGAALAAEEIQSNITTWFPGATRFEVHRKDDGSSKGQNKGLVVAAAQSIIADSYQGVIGERYSDYSKMLSWTLSTTSIFQCSVWSTSPSLGNKGEFPTFFRLVADDSFQGLVMLRLVRQLGWRKIGVLASTSTYGQDLLDKIISSADAMQVDIASSFTYDLSDVSATDYRLTNLKLAGARVIITLVEGEEDAVDLFRALKRNEMIGPEYAYIGGDNMLQIGKANNAQPEDVANFEGLMMTEPLEYTDQFSGEFIQKWRTQYGYEPPSGAIAHYDATYAFAHAFKHILNQPGVVLANLTSNTWNDILQWNVTDFTAISFMGAMGPAGFQPNGDSAAANFRILNWQNANGGYRQVASGTAESLQFTTEIKWYGPAKPSDAPKFNEDTIGYQKPLPAVVMAFTSALLFLVVLSIPFLLAHRNHALLKPVSPLFMAITALGMAVVLLTIYVDAKEIPDIVSCNSYMALMTIGFGTVVGGVFVKLRRLYRIFDNRISQRRVIKNEELLLNVFGVFLTELVLVLVWAGAYPLQSVEYLDMLSEKHYYRCKTLNSSAADGLLISTMLLNALLIVVCCWLAYRTRNIYSSYNEAKAIGIAIYNILFCAIIILVVTHLTDVGVLIGWIIRSCLVLVATGVTYFALIGRYVLGVLSKTDAETFGLVGEGSASSGGGGGAAEALKGLGIRKKPFAAGPWKTSTLAVRGQSRITTSQWKNHVLTLFAKPAPILSLISEREPDVGIALSVSTIEVKAREDCFTIKWPKGAVQVQCESDQDAEEWVEAFATVAKGDENQGRKASVRASAITDGEKSV</sequence>
<dbReference type="Proteomes" id="UP000318582">
    <property type="component" value="Unassembled WGS sequence"/>
</dbReference>
<keyword evidence="2 10" id="KW-0812">Transmembrane</keyword>
<dbReference type="GO" id="GO:0038039">
    <property type="term" value="C:G protein-coupled receptor heterodimeric complex"/>
    <property type="evidence" value="ECO:0007669"/>
    <property type="project" value="TreeGrafter"/>
</dbReference>
<dbReference type="SMART" id="SM00233">
    <property type="entry name" value="PH"/>
    <property type="match status" value="1"/>
</dbReference>
<keyword evidence="15" id="KW-1185">Reference proteome</keyword>
<feature type="chain" id="PRO_5021278117" description="G-protein coupled receptors family 3 profile domain-containing protein" evidence="11">
    <location>
        <begin position="20"/>
        <end position="853"/>
    </location>
</feature>
<dbReference type="InterPro" id="IPR028082">
    <property type="entry name" value="Peripla_BP_I"/>
</dbReference>
<dbReference type="CDD" id="cd15047">
    <property type="entry name" value="7tmC_GABA-B-like"/>
    <property type="match status" value="1"/>
</dbReference>
<evidence type="ECO:0000259" key="12">
    <source>
        <dbReference type="PROSITE" id="PS50003"/>
    </source>
</evidence>
<dbReference type="SUPFAM" id="SSF53822">
    <property type="entry name" value="Periplasmic binding protein-like I"/>
    <property type="match status" value="1"/>
</dbReference>
<evidence type="ECO:0000256" key="2">
    <source>
        <dbReference type="ARBA" id="ARBA00022692"/>
    </source>
</evidence>
<dbReference type="InterPro" id="IPR001849">
    <property type="entry name" value="PH_domain"/>
</dbReference>
<evidence type="ECO:0000256" key="11">
    <source>
        <dbReference type="SAM" id="SignalP"/>
    </source>
</evidence>
<feature type="domain" description="G-protein coupled receptors family 3 profile" evidence="13">
    <location>
        <begin position="503"/>
        <end position="657"/>
    </location>
</feature>
<keyword evidence="4" id="KW-0297">G-protein coupled receptor</keyword>
<dbReference type="GO" id="GO:0007214">
    <property type="term" value="P:gamma-aminobutyric acid signaling pathway"/>
    <property type="evidence" value="ECO:0007669"/>
    <property type="project" value="TreeGrafter"/>
</dbReference>
<evidence type="ECO:0000256" key="8">
    <source>
        <dbReference type="ARBA" id="ARBA00023224"/>
    </source>
</evidence>
<organism evidence="14 15">
    <name type="scientific">Powellomyces hirtus</name>
    <dbReference type="NCBI Taxonomy" id="109895"/>
    <lineage>
        <taxon>Eukaryota</taxon>
        <taxon>Fungi</taxon>
        <taxon>Fungi incertae sedis</taxon>
        <taxon>Chytridiomycota</taxon>
        <taxon>Chytridiomycota incertae sedis</taxon>
        <taxon>Chytridiomycetes</taxon>
        <taxon>Spizellomycetales</taxon>
        <taxon>Powellomycetaceae</taxon>
        <taxon>Powellomyces</taxon>
    </lineage>
</organism>
<dbReference type="Gene3D" id="2.30.29.30">
    <property type="entry name" value="Pleckstrin-homology domain (PH domain)/Phosphotyrosine-binding domain (PTB)"/>
    <property type="match status" value="1"/>
</dbReference>
<comment type="subcellular location">
    <subcellularLocation>
        <location evidence="1">Membrane</location>
        <topology evidence="1">Multi-pass membrane protein</topology>
    </subcellularLocation>
</comment>
<evidence type="ECO:0000256" key="6">
    <source>
        <dbReference type="ARBA" id="ARBA00023170"/>
    </source>
</evidence>
<feature type="region of interest" description="Disordered" evidence="9">
    <location>
        <begin position="833"/>
        <end position="853"/>
    </location>
</feature>
<dbReference type="PANTHER" id="PTHR10519">
    <property type="entry name" value="GABA-B RECEPTOR"/>
    <property type="match status" value="1"/>
</dbReference>
<feature type="transmembrane region" description="Helical" evidence="10">
    <location>
        <begin position="636"/>
        <end position="659"/>
    </location>
</feature>
<evidence type="ECO:0000313" key="14">
    <source>
        <dbReference type="EMBL" id="TPX58788.1"/>
    </source>
</evidence>